<dbReference type="PANTHER" id="PTHR46056:SF12">
    <property type="entry name" value="LONG-CHAIN-ALCOHOL OXIDASE"/>
    <property type="match status" value="1"/>
</dbReference>
<keyword evidence="3" id="KW-0274">FAD</keyword>
<dbReference type="GO" id="GO:0007264">
    <property type="term" value="P:small GTPase-mediated signal transduction"/>
    <property type="evidence" value="ECO:0007669"/>
    <property type="project" value="InterPro"/>
</dbReference>
<dbReference type="GO" id="GO:0016614">
    <property type="term" value="F:oxidoreductase activity, acting on CH-OH group of donors"/>
    <property type="evidence" value="ECO:0007669"/>
    <property type="project" value="InterPro"/>
</dbReference>
<keyword evidence="2" id="KW-0285">Flavoprotein</keyword>
<dbReference type="OrthoDB" id="9787779at2"/>
<feature type="domain" description="Glucose-methanol-choline oxidoreductase N-terminal" evidence="5">
    <location>
        <begin position="170"/>
        <end position="304"/>
    </location>
</feature>
<sequence>MNNEHYDVIIIGTGAGGGTLANALAPSGKKILVLERGTFLPKEKANWDSTEIYAKDRYRTSEIWYDKNGKPVRPFTHYYVGGNTKFYGSALYRLRERDFEKVIHKGGISPEWPLKYPDFAPYYDRAEKLYEVHGKRGLDPTDPPSSEDYPFPAISHEPYMERIHYALKDRGLHPAYQPLGIKLNEVNRLFSACLRCDTCDGFACLVDAKADADVNGVRPAITYPNVTLMTEAKVLRLHTSRSGREVTGVETEITGKRQIFSGDIVVVACGAINSAVLLLKSANDKHPNGLANSSNLVGRNYMMHKLAFIVALTVRPKSIVYSKTLSVNDFYWGDKDFDYPMGNVQSLGTITTDRAAANGPSFVPKVIYKTIADRAIGWLLMTEDLPDPNNRVYVKGEKIYLEYTNNNEEAYKRLIKRWIRVLRSIEPRNDIGSLSLYLTTANMSLKDVGHQCGTCRFGEDPKTSVLDLNCRTHDVDNLYVVDGGFFPSSAAVNPTLTIIANALRVGEHLLERLK</sequence>
<dbReference type="STRING" id="1921803.NIES593_20355"/>
<dbReference type="RefSeq" id="WP_073601339.1">
    <property type="nucleotide sequence ID" value="NZ_MRCB01000036.1"/>
</dbReference>
<evidence type="ECO:0000256" key="4">
    <source>
        <dbReference type="ARBA" id="ARBA00023002"/>
    </source>
</evidence>
<evidence type="ECO:0000313" key="8">
    <source>
        <dbReference type="Proteomes" id="UP000186868"/>
    </source>
</evidence>
<dbReference type="Pfam" id="PF00996">
    <property type="entry name" value="GDI"/>
    <property type="match status" value="1"/>
</dbReference>
<dbReference type="PANTHER" id="PTHR46056">
    <property type="entry name" value="LONG-CHAIN-ALCOHOL OXIDASE"/>
    <property type="match status" value="1"/>
</dbReference>
<dbReference type="GO" id="GO:0005092">
    <property type="term" value="F:GDP-dissociation inhibitor activity"/>
    <property type="evidence" value="ECO:0007669"/>
    <property type="project" value="InterPro"/>
</dbReference>
<dbReference type="EMBL" id="MRCB01000036">
    <property type="protein sequence ID" value="OKH19900.1"/>
    <property type="molecule type" value="Genomic_DNA"/>
</dbReference>
<proteinExistence type="inferred from homology"/>
<comment type="similarity">
    <text evidence="1">Belongs to the GMC oxidoreductase family.</text>
</comment>
<comment type="caution">
    <text evidence="7">The sequence shown here is derived from an EMBL/GenBank/DDBJ whole genome shotgun (WGS) entry which is preliminary data.</text>
</comment>
<feature type="domain" description="Glucose-methanol-choline oxidoreductase C-terminal" evidence="6">
    <location>
        <begin position="444"/>
        <end position="502"/>
    </location>
</feature>
<keyword evidence="4" id="KW-0560">Oxidoreductase</keyword>
<name>A0A1U7H8Y5_9CYAN</name>
<dbReference type="SUPFAM" id="SSF51905">
    <property type="entry name" value="FAD/NAD(P)-binding domain"/>
    <property type="match status" value="1"/>
</dbReference>
<evidence type="ECO:0000259" key="5">
    <source>
        <dbReference type="Pfam" id="PF00732"/>
    </source>
</evidence>
<reference evidence="7 8" key="1">
    <citation type="submission" date="2016-11" db="EMBL/GenBank/DDBJ databases">
        <title>Draft Genome Sequences of Nine Cyanobacterial Strains from Diverse Habitats.</title>
        <authorList>
            <person name="Zhu T."/>
            <person name="Hou S."/>
            <person name="Lu X."/>
            <person name="Hess W.R."/>
        </authorList>
    </citation>
    <scope>NUCLEOTIDE SEQUENCE [LARGE SCALE GENOMIC DNA]</scope>
    <source>
        <strain evidence="7 8">NIES-593</strain>
    </source>
</reference>
<evidence type="ECO:0000259" key="6">
    <source>
        <dbReference type="Pfam" id="PF05199"/>
    </source>
</evidence>
<evidence type="ECO:0000256" key="3">
    <source>
        <dbReference type="ARBA" id="ARBA00022827"/>
    </source>
</evidence>
<evidence type="ECO:0000313" key="7">
    <source>
        <dbReference type="EMBL" id="OKH19900.1"/>
    </source>
</evidence>
<protein>
    <submittedName>
        <fullName evidence="7">Dehydrogenase</fullName>
    </submittedName>
</protein>
<gene>
    <name evidence="7" type="ORF">NIES593_20355</name>
</gene>
<dbReference type="Proteomes" id="UP000186868">
    <property type="component" value="Unassembled WGS sequence"/>
</dbReference>
<keyword evidence="8" id="KW-1185">Reference proteome</keyword>
<dbReference type="GO" id="GO:0050660">
    <property type="term" value="F:flavin adenine dinucleotide binding"/>
    <property type="evidence" value="ECO:0007669"/>
    <property type="project" value="InterPro"/>
</dbReference>
<dbReference type="Pfam" id="PF00732">
    <property type="entry name" value="GMC_oxred_N"/>
    <property type="match status" value="1"/>
</dbReference>
<dbReference type="InterPro" id="IPR018203">
    <property type="entry name" value="GDP_dissociation_inhibitor"/>
</dbReference>
<accession>A0A1U7H8Y5</accession>
<dbReference type="Pfam" id="PF05199">
    <property type="entry name" value="GMC_oxred_C"/>
    <property type="match status" value="1"/>
</dbReference>
<organism evidence="7 8">
    <name type="scientific">Hydrococcus rivularis NIES-593</name>
    <dbReference type="NCBI Taxonomy" id="1921803"/>
    <lineage>
        <taxon>Bacteria</taxon>
        <taxon>Bacillati</taxon>
        <taxon>Cyanobacteriota</taxon>
        <taxon>Cyanophyceae</taxon>
        <taxon>Pleurocapsales</taxon>
        <taxon>Hydrococcaceae</taxon>
        <taxon>Hydrococcus</taxon>
    </lineage>
</organism>
<dbReference type="InterPro" id="IPR036188">
    <property type="entry name" value="FAD/NAD-bd_sf"/>
</dbReference>
<dbReference type="Gene3D" id="3.50.50.60">
    <property type="entry name" value="FAD/NAD(P)-binding domain"/>
    <property type="match status" value="2"/>
</dbReference>
<dbReference type="InterPro" id="IPR000172">
    <property type="entry name" value="GMC_OxRdtase_N"/>
</dbReference>
<dbReference type="AlphaFoldDB" id="A0A1U7H8Y5"/>
<evidence type="ECO:0000256" key="2">
    <source>
        <dbReference type="ARBA" id="ARBA00022630"/>
    </source>
</evidence>
<dbReference type="InterPro" id="IPR007867">
    <property type="entry name" value="GMC_OxRtase_C"/>
</dbReference>
<evidence type="ECO:0000256" key="1">
    <source>
        <dbReference type="ARBA" id="ARBA00010790"/>
    </source>
</evidence>